<dbReference type="InterPro" id="IPR029752">
    <property type="entry name" value="D-isomer_DH_CS1"/>
</dbReference>
<dbReference type="Gene3D" id="3.40.50.720">
    <property type="entry name" value="NAD(P)-binding Rossmann-like Domain"/>
    <property type="match status" value="2"/>
</dbReference>
<evidence type="ECO:0000256" key="1">
    <source>
        <dbReference type="ARBA" id="ARBA00005854"/>
    </source>
</evidence>
<comment type="caution">
    <text evidence="7">The sequence shown here is derived from an EMBL/GenBank/DDBJ whole genome shotgun (WGS) entry which is preliminary data.</text>
</comment>
<evidence type="ECO:0008006" key="8">
    <source>
        <dbReference type="Google" id="ProtNLM"/>
    </source>
</evidence>
<dbReference type="InterPro" id="IPR006140">
    <property type="entry name" value="D-isomer_DH_NAD-bd"/>
</dbReference>
<evidence type="ECO:0000256" key="3">
    <source>
        <dbReference type="ARBA" id="ARBA00023002"/>
    </source>
</evidence>
<evidence type="ECO:0000256" key="2">
    <source>
        <dbReference type="ARBA" id="ARBA00022605"/>
    </source>
</evidence>
<dbReference type="SUPFAM" id="SSF51735">
    <property type="entry name" value="NAD(P)-binding Rossmann-fold domains"/>
    <property type="match status" value="1"/>
</dbReference>
<evidence type="ECO:0000259" key="6">
    <source>
        <dbReference type="Pfam" id="PF02826"/>
    </source>
</evidence>
<dbReference type="Pfam" id="PF00389">
    <property type="entry name" value="2-Hacid_dh"/>
    <property type="match status" value="1"/>
</dbReference>
<accession>A0A0F9KCN4</accession>
<dbReference type="PROSITE" id="PS00671">
    <property type="entry name" value="D_2_HYDROXYACID_DH_3"/>
    <property type="match status" value="1"/>
</dbReference>
<gene>
    <name evidence="7" type="ORF">LCGC14_1719740</name>
</gene>
<dbReference type="PANTHER" id="PTHR42789">
    <property type="entry name" value="D-ISOMER SPECIFIC 2-HYDROXYACID DEHYDROGENASE FAMILY PROTEIN (AFU_ORTHOLOGUE AFUA_6G10090)"/>
    <property type="match status" value="1"/>
</dbReference>
<dbReference type="InterPro" id="IPR006139">
    <property type="entry name" value="D-isomer_2_OHA_DH_cat_dom"/>
</dbReference>
<dbReference type="EMBL" id="LAZR01015456">
    <property type="protein sequence ID" value="KKM12851.1"/>
    <property type="molecule type" value="Genomic_DNA"/>
</dbReference>
<protein>
    <recommendedName>
        <fullName evidence="8">Lactate dehydrogenase</fullName>
    </recommendedName>
</protein>
<dbReference type="Pfam" id="PF02826">
    <property type="entry name" value="2-Hacid_dh_C"/>
    <property type="match status" value="1"/>
</dbReference>
<dbReference type="InterPro" id="IPR036291">
    <property type="entry name" value="NAD(P)-bd_dom_sf"/>
</dbReference>
<proteinExistence type="inferred from homology"/>
<dbReference type="PANTHER" id="PTHR42789:SF1">
    <property type="entry name" value="D-ISOMER SPECIFIC 2-HYDROXYACID DEHYDROGENASE FAMILY PROTEIN (AFU_ORTHOLOGUE AFUA_6G10090)"/>
    <property type="match status" value="1"/>
</dbReference>
<dbReference type="InterPro" id="IPR050857">
    <property type="entry name" value="D-2-hydroxyacid_DH"/>
</dbReference>
<dbReference type="PROSITE" id="PS00065">
    <property type="entry name" value="D_2_HYDROXYACID_DH_1"/>
    <property type="match status" value="1"/>
</dbReference>
<feature type="domain" description="D-isomer specific 2-hydroxyacid dehydrogenase NAD-binding" evidence="6">
    <location>
        <begin position="112"/>
        <end position="280"/>
    </location>
</feature>
<comment type="similarity">
    <text evidence="1">Belongs to the D-isomer specific 2-hydroxyacid dehydrogenase family.</text>
</comment>
<dbReference type="GO" id="GO:0008652">
    <property type="term" value="P:amino acid biosynthetic process"/>
    <property type="evidence" value="ECO:0007669"/>
    <property type="project" value="UniProtKB-KW"/>
</dbReference>
<evidence type="ECO:0000256" key="4">
    <source>
        <dbReference type="ARBA" id="ARBA00023027"/>
    </source>
</evidence>
<keyword evidence="4" id="KW-0520">NAD</keyword>
<dbReference type="GO" id="GO:0051287">
    <property type="term" value="F:NAD binding"/>
    <property type="evidence" value="ECO:0007669"/>
    <property type="project" value="InterPro"/>
</dbReference>
<dbReference type="SUPFAM" id="SSF52283">
    <property type="entry name" value="Formate/glycerate dehydrogenase catalytic domain-like"/>
    <property type="match status" value="1"/>
</dbReference>
<reference evidence="7" key="1">
    <citation type="journal article" date="2015" name="Nature">
        <title>Complex archaea that bridge the gap between prokaryotes and eukaryotes.</title>
        <authorList>
            <person name="Spang A."/>
            <person name="Saw J.H."/>
            <person name="Jorgensen S.L."/>
            <person name="Zaremba-Niedzwiedzka K."/>
            <person name="Martijn J."/>
            <person name="Lind A.E."/>
            <person name="van Eijk R."/>
            <person name="Schleper C."/>
            <person name="Guy L."/>
            <person name="Ettema T.J."/>
        </authorList>
    </citation>
    <scope>NUCLEOTIDE SEQUENCE</scope>
</reference>
<dbReference type="GO" id="GO:0016616">
    <property type="term" value="F:oxidoreductase activity, acting on the CH-OH group of donors, NAD or NADP as acceptor"/>
    <property type="evidence" value="ECO:0007669"/>
    <property type="project" value="InterPro"/>
</dbReference>
<sequence length="316" mass="35907">MNILVTTHPFGSYNKEPINMLTETRWNVCYNSLGRRLKYDEVKDMLKNMDGVIAGTELYNRESIQCAPNLKVISRVGIGFDNIDLDVCKERGIRVTYTPEAPSDAVADLTVAQIINLLRGVHLSDKSIRNGKWERILGLLISEVNIGVLGVGRIGSRVVERLKPFFPKNIFTCDIHPNEYIEGVIWENKDDLFKKSDLVTIHIPLSERNRHYVSLNEMGMMKRGSYLINTSRGAILNEEDLVVCLENKHLAGAALDVFEKEPYDGILKKFDNIIFTAHIGASAKRSRFLMEKRAAEDCIRVLNNQSPLRPVVEDRY</sequence>
<organism evidence="7">
    <name type="scientific">marine sediment metagenome</name>
    <dbReference type="NCBI Taxonomy" id="412755"/>
    <lineage>
        <taxon>unclassified sequences</taxon>
        <taxon>metagenomes</taxon>
        <taxon>ecological metagenomes</taxon>
    </lineage>
</organism>
<evidence type="ECO:0000313" key="7">
    <source>
        <dbReference type="EMBL" id="KKM12851.1"/>
    </source>
</evidence>
<keyword evidence="2" id="KW-0028">Amino-acid biosynthesis</keyword>
<dbReference type="CDD" id="cd12172">
    <property type="entry name" value="PGDH_like_2"/>
    <property type="match status" value="1"/>
</dbReference>
<feature type="domain" description="D-isomer specific 2-hydroxyacid dehydrogenase catalytic" evidence="5">
    <location>
        <begin position="32"/>
        <end position="311"/>
    </location>
</feature>
<keyword evidence="3" id="KW-0560">Oxidoreductase</keyword>
<dbReference type="AlphaFoldDB" id="A0A0F9KCN4"/>
<evidence type="ECO:0000259" key="5">
    <source>
        <dbReference type="Pfam" id="PF00389"/>
    </source>
</evidence>
<name>A0A0F9KCN4_9ZZZZ</name>
<dbReference type="InterPro" id="IPR029753">
    <property type="entry name" value="D-isomer_DH_CS"/>
</dbReference>